<dbReference type="EMBL" id="JAHLPM010000013">
    <property type="protein sequence ID" value="MBU5439279.1"/>
    <property type="molecule type" value="Genomic_DNA"/>
</dbReference>
<protein>
    <submittedName>
        <fullName evidence="4">LCP family protein</fullName>
    </submittedName>
</protein>
<dbReference type="InterPro" id="IPR050922">
    <property type="entry name" value="LytR/CpsA/Psr_CW_biosynth"/>
</dbReference>
<dbReference type="NCBIfam" id="TIGR00350">
    <property type="entry name" value="lytR_cpsA_psr"/>
    <property type="match status" value="1"/>
</dbReference>
<sequence length="337" mass="38606">MKTFLKVFIISFICFFIAIFLGSYSYLKEKDIDIDIPNNLGDIVYENELINRGLTKKDTVEEVKVKEPEFYTSLEEAVEKSNRVNFIFLGMEDVRTDAILFVSFCPDTKKVDLVSIPRDTYIHRKGYNRGEQRKINSVYGDHGVSGVKKTVSYILEKVPIHHYVMLDYEGVEKIIDSVGGVEVVVPFPMKYSDPTAKPPLYINIAEGKQTLDGKKSLQFLRYRKGNNNKGGYIDGDLGRINAQQQFLKSFVDKSLSYKLPVVIKKGFEYVKTDINLFEGLAYGKNAIGIKNEDFRFTTLPGKPEFRKIDKKVLSFYIHNPKETKKILEGIYNVNPSH</sequence>
<evidence type="ECO:0000259" key="3">
    <source>
        <dbReference type="Pfam" id="PF03816"/>
    </source>
</evidence>
<evidence type="ECO:0000313" key="5">
    <source>
        <dbReference type="Proteomes" id="UP000749471"/>
    </source>
</evidence>
<evidence type="ECO:0000256" key="1">
    <source>
        <dbReference type="ARBA" id="ARBA00006068"/>
    </source>
</evidence>
<keyword evidence="2" id="KW-0812">Transmembrane</keyword>
<organism evidence="4 5">
    <name type="scientific">Tissierella simiarum</name>
    <dbReference type="NCBI Taxonomy" id="2841534"/>
    <lineage>
        <taxon>Bacteria</taxon>
        <taxon>Bacillati</taxon>
        <taxon>Bacillota</taxon>
        <taxon>Tissierellia</taxon>
        <taxon>Tissierellales</taxon>
        <taxon>Tissierellaceae</taxon>
        <taxon>Tissierella</taxon>
    </lineage>
</organism>
<evidence type="ECO:0000256" key="2">
    <source>
        <dbReference type="SAM" id="Phobius"/>
    </source>
</evidence>
<dbReference type="Proteomes" id="UP000749471">
    <property type="component" value="Unassembled WGS sequence"/>
</dbReference>
<comment type="caution">
    <text evidence="4">The sequence shown here is derived from an EMBL/GenBank/DDBJ whole genome shotgun (WGS) entry which is preliminary data.</text>
</comment>
<name>A0ABS6E947_9FIRM</name>
<dbReference type="RefSeq" id="WP_216520985.1">
    <property type="nucleotide sequence ID" value="NZ_JAHLPM010000013.1"/>
</dbReference>
<dbReference type="PANTHER" id="PTHR33392">
    <property type="entry name" value="POLYISOPRENYL-TEICHOIC ACID--PEPTIDOGLYCAN TEICHOIC ACID TRANSFERASE TAGU"/>
    <property type="match status" value="1"/>
</dbReference>
<comment type="similarity">
    <text evidence="1">Belongs to the LytR/CpsA/Psr (LCP) family.</text>
</comment>
<accession>A0ABS6E947</accession>
<keyword evidence="2" id="KW-0472">Membrane</keyword>
<reference evidence="4 5" key="1">
    <citation type="submission" date="2021-06" db="EMBL/GenBank/DDBJ databases">
        <authorList>
            <person name="Sun Q."/>
            <person name="Li D."/>
        </authorList>
    </citation>
    <scope>NUCLEOTIDE SEQUENCE [LARGE SCALE GENOMIC DNA]</scope>
    <source>
        <strain evidence="4 5">MSJ-40</strain>
    </source>
</reference>
<dbReference type="Pfam" id="PF03816">
    <property type="entry name" value="LytR_cpsA_psr"/>
    <property type="match status" value="1"/>
</dbReference>
<dbReference type="PANTHER" id="PTHR33392:SF6">
    <property type="entry name" value="POLYISOPRENYL-TEICHOIC ACID--PEPTIDOGLYCAN TEICHOIC ACID TRANSFERASE TAGU"/>
    <property type="match status" value="1"/>
</dbReference>
<keyword evidence="2" id="KW-1133">Transmembrane helix</keyword>
<feature type="transmembrane region" description="Helical" evidence="2">
    <location>
        <begin position="7"/>
        <end position="27"/>
    </location>
</feature>
<keyword evidence="5" id="KW-1185">Reference proteome</keyword>
<proteinExistence type="inferred from homology"/>
<gene>
    <name evidence="4" type="ORF">KQI42_14745</name>
</gene>
<feature type="domain" description="Cell envelope-related transcriptional attenuator" evidence="3">
    <location>
        <begin position="95"/>
        <end position="254"/>
    </location>
</feature>
<dbReference type="InterPro" id="IPR004474">
    <property type="entry name" value="LytR_CpsA_psr"/>
</dbReference>
<evidence type="ECO:0000313" key="4">
    <source>
        <dbReference type="EMBL" id="MBU5439279.1"/>
    </source>
</evidence>